<dbReference type="Proteomes" id="UP000193804">
    <property type="component" value="Unassembled WGS sequence"/>
</dbReference>
<dbReference type="PROSITE" id="PS51257">
    <property type="entry name" value="PROKAR_LIPOPROTEIN"/>
    <property type="match status" value="1"/>
</dbReference>
<organism evidence="1 2">
    <name type="scientific">Marivirga sericea</name>
    <dbReference type="NCBI Taxonomy" id="1028"/>
    <lineage>
        <taxon>Bacteria</taxon>
        <taxon>Pseudomonadati</taxon>
        <taxon>Bacteroidota</taxon>
        <taxon>Cytophagia</taxon>
        <taxon>Cytophagales</taxon>
        <taxon>Marivirgaceae</taxon>
        <taxon>Marivirga</taxon>
    </lineage>
</organism>
<dbReference type="OrthoDB" id="1451403at2"/>
<evidence type="ECO:0008006" key="3">
    <source>
        <dbReference type="Google" id="ProtNLM"/>
    </source>
</evidence>
<name>A0A1X7LDZ1_9BACT</name>
<dbReference type="RefSeq" id="WP_085518978.1">
    <property type="nucleotide sequence ID" value="NZ_FXAW01000010.1"/>
</dbReference>
<evidence type="ECO:0000313" key="2">
    <source>
        <dbReference type="Proteomes" id="UP000193804"/>
    </source>
</evidence>
<dbReference type="STRING" id="1028.SAMN05661096_03859"/>
<protein>
    <recommendedName>
        <fullName evidence="3">Lipocalin-like domain-containing protein</fullName>
    </recommendedName>
</protein>
<evidence type="ECO:0000313" key="1">
    <source>
        <dbReference type="EMBL" id="SMG52086.1"/>
    </source>
</evidence>
<reference evidence="2" key="1">
    <citation type="submission" date="2017-04" db="EMBL/GenBank/DDBJ databases">
        <authorList>
            <person name="Varghese N."/>
            <person name="Submissions S."/>
        </authorList>
    </citation>
    <scope>NUCLEOTIDE SEQUENCE [LARGE SCALE GENOMIC DNA]</scope>
    <source>
        <strain evidence="2">DSM 4125</strain>
    </source>
</reference>
<accession>A0A1X7LDZ1</accession>
<keyword evidence="2" id="KW-1185">Reference proteome</keyword>
<proteinExistence type="predicted"/>
<gene>
    <name evidence="1" type="ORF">SAMN05661096_03859</name>
</gene>
<sequence length="150" mass="17885">MKRYLYFIFIPFLICSCNKEEFEPPFNNQEFYQNHEAANWTRDTAKEHLQGKWELVYIYCCGFGESNNWSAIDDGYFELQFEGDSVKVFRNNALDQTQYWKFDESFETSFDLETEDPISNTFGTMYFSEDYMLFNGSPSDGSDNYFQKVE</sequence>
<dbReference type="EMBL" id="FXAW01000010">
    <property type="protein sequence ID" value="SMG52086.1"/>
    <property type="molecule type" value="Genomic_DNA"/>
</dbReference>
<dbReference type="AlphaFoldDB" id="A0A1X7LDZ1"/>